<evidence type="ECO:0000256" key="2">
    <source>
        <dbReference type="SAM" id="MobiDB-lite"/>
    </source>
</evidence>
<dbReference type="AlphaFoldDB" id="A0A2M6P1E3"/>
<evidence type="ECO:0000256" key="1">
    <source>
        <dbReference type="SAM" id="Coils"/>
    </source>
</evidence>
<feature type="coiled-coil region" evidence="1">
    <location>
        <begin position="53"/>
        <end position="80"/>
    </location>
</feature>
<comment type="caution">
    <text evidence="3">The sequence shown here is derived from an EMBL/GenBank/DDBJ whole genome shotgun (WGS) entry which is preliminary data.</text>
</comment>
<accession>A0A2M6P1E3</accession>
<feature type="compositionally biased region" description="Low complexity" evidence="2">
    <location>
        <begin position="94"/>
        <end position="109"/>
    </location>
</feature>
<name>A0A2M6P1E3_9BACT</name>
<sequence>MKILFALQTIVLLGISAVLFMFITTNQKAIQQANQALLTLQSMQKIPVEDTTMNSTTDEIQNLQETVDFLSKKVSMMELQAPQDQTMADDTDNTTDNTDMMDDASTTTQGNFPITQRITSSTE</sequence>
<gene>
    <name evidence="3" type="ORF">COU30_01905</name>
</gene>
<protein>
    <submittedName>
        <fullName evidence="3">Uncharacterized protein</fullName>
    </submittedName>
</protein>
<keyword evidence="1" id="KW-0175">Coiled coil</keyword>
<dbReference type="Proteomes" id="UP000228528">
    <property type="component" value="Unassembled WGS sequence"/>
</dbReference>
<evidence type="ECO:0000313" key="3">
    <source>
        <dbReference type="EMBL" id="PIR77536.1"/>
    </source>
</evidence>
<feature type="compositionally biased region" description="Polar residues" evidence="2">
    <location>
        <begin position="110"/>
        <end position="123"/>
    </location>
</feature>
<proteinExistence type="predicted"/>
<reference evidence="4" key="1">
    <citation type="submission" date="2017-09" db="EMBL/GenBank/DDBJ databases">
        <title>Depth-based differentiation of microbial function through sediment-hosted aquifers and enrichment of novel symbionts in the deep terrestrial subsurface.</title>
        <authorList>
            <person name="Probst A.J."/>
            <person name="Ladd B."/>
            <person name="Jarett J.K."/>
            <person name="Geller-Mcgrath D.E."/>
            <person name="Sieber C.M.K."/>
            <person name="Emerson J.B."/>
            <person name="Anantharaman K."/>
            <person name="Thomas B.C."/>
            <person name="Malmstrom R."/>
            <person name="Stieglmeier M."/>
            <person name="Klingl A."/>
            <person name="Woyke T."/>
            <person name="Ryan C.M."/>
            <person name="Banfield J.F."/>
        </authorList>
    </citation>
    <scope>NUCLEOTIDE SEQUENCE [LARGE SCALE GENOMIC DNA]</scope>
</reference>
<organism evidence="3 4">
    <name type="scientific">Candidatus Magasanikbacteria bacterium CG10_big_fil_rev_8_21_14_0_10_38_6</name>
    <dbReference type="NCBI Taxonomy" id="1974647"/>
    <lineage>
        <taxon>Bacteria</taxon>
        <taxon>Candidatus Magasanikiibacteriota</taxon>
    </lineage>
</organism>
<dbReference type="EMBL" id="PFBW01000083">
    <property type="protein sequence ID" value="PIR77536.1"/>
    <property type="molecule type" value="Genomic_DNA"/>
</dbReference>
<evidence type="ECO:0000313" key="4">
    <source>
        <dbReference type="Proteomes" id="UP000228528"/>
    </source>
</evidence>
<feature type="region of interest" description="Disordered" evidence="2">
    <location>
        <begin position="80"/>
        <end position="123"/>
    </location>
</feature>